<dbReference type="SUPFAM" id="SSF51735">
    <property type="entry name" value="NAD(P)-binding Rossmann-fold domains"/>
    <property type="match status" value="1"/>
</dbReference>
<dbReference type="GO" id="GO:0016616">
    <property type="term" value="F:oxidoreductase activity, acting on the CH-OH group of donors, NAD or NADP as acceptor"/>
    <property type="evidence" value="ECO:0007669"/>
    <property type="project" value="TreeGrafter"/>
</dbReference>
<dbReference type="PIRSF" id="PIRSF000103">
    <property type="entry name" value="HIBADH"/>
    <property type="match status" value="1"/>
</dbReference>
<dbReference type="Proteomes" id="UP000772181">
    <property type="component" value="Unassembled WGS sequence"/>
</dbReference>
<dbReference type="GO" id="GO:0050661">
    <property type="term" value="F:NADP binding"/>
    <property type="evidence" value="ECO:0007669"/>
    <property type="project" value="InterPro"/>
</dbReference>
<proteinExistence type="predicted"/>
<comment type="caution">
    <text evidence="6">The sequence shown here is derived from an EMBL/GenBank/DDBJ whole genome shotgun (WGS) entry which is preliminary data.</text>
</comment>
<feature type="domain" description="3-hydroxyisobutyrate dehydrogenase-like NAD-binding" evidence="5">
    <location>
        <begin position="166"/>
        <end position="287"/>
    </location>
</feature>
<dbReference type="Pfam" id="PF14833">
    <property type="entry name" value="NAD_binding_11"/>
    <property type="match status" value="1"/>
</dbReference>
<dbReference type="InterPro" id="IPR013328">
    <property type="entry name" value="6PGD_dom2"/>
</dbReference>
<protein>
    <submittedName>
        <fullName evidence="6">NAD(P)-dependent oxidoreductase</fullName>
    </submittedName>
</protein>
<dbReference type="PANTHER" id="PTHR22981">
    <property type="entry name" value="3-HYDROXYISOBUTYRATE DEHYDROGENASE-RELATED"/>
    <property type="match status" value="1"/>
</dbReference>
<dbReference type="EMBL" id="JACQWF010000201">
    <property type="protein sequence ID" value="MBI4595605.1"/>
    <property type="molecule type" value="Genomic_DNA"/>
</dbReference>
<feature type="active site" evidence="3">
    <location>
        <position position="172"/>
    </location>
</feature>
<dbReference type="SUPFAM" id="SSF48179">
    <property type="entry name" value="6-phosphogluconate dehydrogenase C-terminal domain-like"/>
    <property type="match status" value="1"/>
</dbReference>
<organism evidence="6 7">
    <name type="scientific">Tectimicrobiota bacterium</name>
    <dbReference type="NCBI Taxonomy" id="2528274"/>
    <lineage>
        <taxon>Bacteria</taxon>
        <taxon>Pseudomonadati</taxon>
        <taxon>Nitrospinota/Tectimicrobiota group</taxon>
        <taxon>Candidatus Tectimicrobiota</taxon>
    </lineage>
</organism>
<accession>A0A933LQ01</accession>
<evidence type="ECO:0000256" key="2">
    <source>
        <dbReference type="ARBA" id="ARBA00023027"/>
    </source>
</evidence>
<dbReference type="InterPro" id="IPR015815">
    <property type="entry name" value="HIBADH-related"/>
</dbReference>
<dbReference type="GO" id="GO:0016054">
    <property type="term" value="P:organic acid catabolic process"/>
    <property type="evidence" value="ECO:0007669"/>
    <property type="project" value="UniProtKB-ARBA"/>
</dbReference>
<dbReference type="Gene3D" id="1.10.1040.10">
    <property type="entry name" value="N-(1-d-carboxylethyl)-l-norvaline Dehydrogenase, domain 2"/>
    <property type="match status" value="1"/>
</dbReference>
<evidence type="ECO:0000313" key="7">
    <source>
        <dbReference type="Proteomes" id="UP000772181"/>
    </source>
</evidence>
<name>A0A933LQ01_UNCTE</name>
<dbReference type="Pfam" id="PF03446">
    <property type="entry name" value="NAD_binding_2"/>
    <property type="match status" value="1"/>
</dbReference>
<evidence type="ECO:0000313" key="6">
    <source>
        <dbReference type="EMBL" id="MBI4595605.1"/>
    </source>
</evidence>
<feature type="domain" description="6-phosphogluconate dehydrogenase NADP-binding" evidence="4">
    <location>
        <begin position="4"/>
        <end position="163"/>
    </location>
</feature>
<gene>
    <name evidence="6" type="ORF">HY730_04410</name>
</gene>
<keyword evidence="1" id="KW-0560">Oxidoreductase</keyword>
<dbReference type="PROSITE" id="PS00895">
    <property type="entry name" value="3_HYDROXYISOBUT_DH"/>
    <property type="match status" value="1"/>
</dbReference>
<dbReference type="Gene3D" id="3.40.50.720">
    <property type="entry name" value="NAD(P)-binding Rossmann-like Domain"/>
    <property type="match status" value="1"/>
</dbReference>
<reference evidence="6" key="1">
    <citation type="submission" date="2020-07" db="EMBL/GenBank/DDBJ databases">
        <title>Huge and variable diversity of episymbiotic CPR bacteria and DPANN archaea in groundwater ecosystems.</title>
        <authorList>
            <person name="He C.Y."/>
            <person name="Keren R."/>
            <person name="Whittaker M."/>
            <person name="Farag I.F."/>
            <person name="Doudna J."/>
            <person name="Cate J.H.D."/>
            <person name="Banfield J.F."/>
        </authorList>
    </citation>
    <scope>NUCLEOTIDE SEQUENCE</scope>
    <source>
        <strain evidence="6">NC_groundwater_1482_Ag_S-0.65um_47_24</strain>
    </source>
</reference>
<evidence type="ECO:0000259" key="5">
    <source>
        <dbReference type="Pfam" id="PF14833"/>
    </source>
</evidence>
<dbReference type="InterPro" id="IPR006115">
    <property type="entry name" value="6PGDH_NADP-bd"/>
</dbReference>
<dbReference type="GO" id="GO:0051287">
    <property type="term" value="F:NAD binding"/>
    <property type="evidence" value="ECO:0007669"/>
    <property type="project" value="InterPro"/>
</dbReference>
<dbReference type="InterPro" id="IPR029154">
    <property type="entry name" value="HIBADH-like_NADP-bd"/>
</dbReference>
<dbReference type="AlphaFoldDB" id="A0A933LQ01"/>
<keyword evidence="2" id="KW-0520">NAD</keyword>
<evidence type="ECO:0000256" key="3">
    <source>
        <dbReference type="PIRSR" id="PIRSR000103-1"/>
    </source>
</evidence>
<dbReference type="InterPro" id="IPR008927">
    <property type="entry name" value="6-PGluconate_DH-like_C_sf"/>
</dbReference>
<dbReference type="InterPro" id="IPR002204">
    <property type="entry name" value="3-OH-isobutyrate_DH-rel_CS"/>
</dbReference>
<dbReference type="InterPro" id="IPR036291">
    <property type="entry name" value="NAD(P)-bd_dom_sf"/>
</dbReference>
<sequence>MKEKIGFIGLGAMGEPMAQNLLNKGYKLTVYDAVKERMMGLAEKGADAARSSKEVAERSDVIITMLPSSPNVREAFLGPEGIMEGVKKGSIAIDMSTIDPVTTRDMAGILLDKGVKMLDAPVARGVSAALAGTLTIYVGGDEEVYQQCKNLLSVMGTDIHYIGEAGAGEIVKIINNVMVATTMCSLAEALVLGVKAGVKPDILFKALSTGSANSFVLQNHVKNCVLEGKFEKEVFPVDYMIKDLDLALITGAKYHVPLYFSSLAHQAYEVARAAGYSENYHPVVIRPLEELTGVEVRREL</sequence>
<evidence type="ECO:0000256" key="1">
    <source>
        <dbReference type="ARBA" id="ARBA00023002"/>
    </source>
</evidence>
<evidence type="ECO:0000259" key="4">
    <source>
        <dbReference type="Pfam" id="PF03446"/>
    </source>
</evidence>
<dbReference type="PANTHER" id="PTHR22981:SF7">
    <property type="entry name" value="3-HYDROXYISOBUTYRATE DEHYDROGENASE, MITOCHONDRIAL"/>
    <property type="match status" value="1"/>
</dbReference>